<dbReference type="Proteomes" id="UP000235371">
    <property type="component" value="Unassembled WGS sequence"/>
</dbReference>
<reference evidence="1 2" key="1">
    <citation type="submission" date="2016-04" db="EMBL/GenBank/DDBJ databases">
        <title>A degradative enzymes factory behind the ericoid mycorrhizal symbiosis.</title>
        <authorList>
            <consortium name="DOE Joint Genome Institute"/>
            <person name="Martino E."/>
            <person name="Morin E."/>
            <person name="Grelet G."/>
            <person name="Kuo A."/>
            <person name="Kohler A."/>
            <person name="Daghino S."/>
            <person name="Barry K."/>
            <person name="Choi C."/>
            <person name="Cichocki N."/>
            <person name="Clum A."/>
            <person name="Copeland A."/>
            <person name="Hainaut M."/>
            <person name="Haridas S."/>
            <person name="Labutti K."/>
            <person name="Lindquist E."/>
            <person name="Lipzen A."/>
            <person name="Khouja H.-R."/>
            <person name="Murat C."/>
            <person name="Ohm R."/>
            <person name="Olson A."/>
            <person name="Spatafora J."/>
            <person name="Veneault-Fourrey C."/>
            <person name="Henrissat B."/>
            <person name="Grigoriev I."/>
            <person name="Martin F."/>
            <person name="Perotto S."/>
        </authorList>
    </citation>
    <scope>NUCLEOTIDE SEQUENCE [LARGE SCALE GENOMIC DNA]</scope>
    <source>
        <strain evidence="1 2">E</strain>
    </source>
</reference>
<keyword evidence="2" id="KW-1185">Reference proteome</keyword>
<dbReference type="STRING" id="1095630.A0A2J6SFX2"/>
<organism evidence="1 2">
    <name type="scientific">Hyaloscypha bicolor E</name>
    <dbReference type="NCBI Taxonomy" id="1095630"/>
    <lineage>
        <taxon>Eukaryota</taxon>
        <taxon>Fungi</taxon>
        <taxon>Dikarya</taxon>
        <taxon>Ascomycota</taxon>
        <taxon>Pezizomycotina</taxon>
        <taxon>Leotiomycetes</taxon>
        <taxon>Helotiales</taxon>
        <taxon>Hyaloscyphaceae</taxon>
        <taxon>Hyaloscypha</taxon>
        <taxon>Hyaloscypha bicolor</taxon>
    </lineage>
</organism>
<proteinExistence type="predicted"/>
<evidence type="ECO:0000313" key="2">
    <source>
        <dbReference type="Proteomes" id="UP000235371"/>
    </source>
</evidence>
<sequence length="191" mass="21801">MQERFMVYGTRSPINWIQKLRTNRLRKNFFVEVESARWRRLAAKQYLKQVNAFLEPLLLIAYIVSGQPVYGSELISREWHAWLGLALFPDNPLPEFGRGFNVVRAKPATTWMDTPAGHTTDTAERIYARIGSSGLSSKRKAVSDISGNQPGKKAKFRVEDRADKADGVIRGFLKLEDQESRMCRSRKAKLG</sequence>
<name>A0A2J6SFX2_9HELO</name>
<dbReference type="InParanoid" id="A0A2J6SFX2"/>
<dbReference type="AlphaFoldDB" id="A0A2J6SFX2"/>
<dbReference type="OrthoDB" id="3943268at2759"/>
<accession>A0A2J6SFX2</accession>
<protein>
    <submittedName>
        <fullName evidence="1">Uncharacterized protein</fullName>
    </submittedName>
</protein>
<dbReference type="GeneID" id="36592310"/>
<gene>
    <name evidence="1" type="ORF">K444DRAFT_638292</name>
</gene>
<evidence type="ECO:0000313" key="1">
    <source>
        <dbReference type="EMBL" id="PMD49656.1"/>
    </source>
</evidence>
<dbReference type="RefSeq" id="XP_024726560.1">
    <property type="nucleotide sequence ID" value="XM_024884233.1"/>
</dbReference>
<dbReference type="EMBL" id="KZ613919">
    <property type="protein sequence ID" value="PMD49656.1"/>
    <property type="molecule type" value="Genomic_DNA"/>
</dbReference>